<accession>A8AA98</accession>
<protein>
    <submittedName>
        <fullName evidence="1">Uncharacterized protein</fullName>
    </submittedName>
</protein>
<keyword evidence="2" id="KW-1185">Reference proteome</keyword>
<dbReference type="KEGG" id="iho:Igni_0668"/>
<dbReference type="EMBL" id="CP000816">
    <property type="protein sequence ID" value="ABU81850.1"/>
    <property type="molecule type" value="Genomic_DNA"/>
</dbReference>
<organism evidence="1 2">
    <name type="scientific">Ignicoccus hospitalis (strain KIN4/I / DSM 18386 / JCM 14125)</name>
    <dbReference type="NCBI Taxonomy" id="453591"/>
    <lineage>
        <taxon>Archaea</taxon>
        <taxon>Thermoproteota</taxon>
        <taxon>Thermoprotei</taxon>
        <taxon>Desulfurococcales</taxon>
        <taxon>Desulfurococcaceae</taxon>
        <taxon>Ignicoccus</taxon>
    </lineage>
</organism>
<name>A8AA98_IGNH4</name>
<dbReference type="STRING" id="453591.Igni_0668"/>
<reference evidence="1 2" key="1">
    <citation type="journal article" date="2008" name="Genome Biol.">
        <title>A genomic analysis of the archaeal system Ignicoccus hospitalis-Nanoarchaeum equitans.</title>
        <authorList>
            <person name="Podar M."/>
            <person name="Anderson I."/>
            <person name="Makarova K.S."/>
            <person name="Elkins J.G."/>
            <person name="Ivanova N."/>
            <person name="Wall M.A."/>
            <person name="Lykidis A."/>
            <person name="Mavromatis K."/>
            <person name="Sun H."/>
            <person name="Hudson M.E."/>
            <person name="Chen W."/>
            <person name="Deciu C."/>
            <person name="Hutchison D."/>
            <person name="Eads J.R."/>
            <person name="Anderson A."/>
            <person name="Fernandes F."/>
            <person name="Szeto E."/>
            <person name="Lapidus A."/>
            <person name="Kyrpides N.C."/>
            <person name="Saier M.H.Jr."/>
            <person name="Richardson P.M."/>
            <person name="Rachel R."/>
            <person name="Huber H."/>
            <person name="Eisen J.A."/>
            <person name="Koonin E.V."/>
            <person name="Keller M."/>
            <person name="Stetter K.O."/>
        </authorList>
    </citation>
    <scope>NUCLEOTIDE SEQUENCE [LARGE SCALE GENOMIC DNA]</scope>
    <source>
        <strain evidence="2">KIN4/I / DSM 18386 / JCM 14125</strain>
    </source>
</reference>
<dbReference type="HOGENOM" id="CLU_1145212_0_0_2"/>
<evidence type="ECO:0000313" key="2">
    <source>
        <dbReference type="Proteomes" id="UP000000262"/>
    </source>
</evidence>
<gene>
    <name evidence="1" type="ordered locus">Igni_0668</name>
</gene>
<proteinExistence type="predicted"/>
<evidence type="ECO:0000313" key="1">
    <source>
        <dbReference type="EMBL" id="ABU81850.1"/>
    </source>
</evidence>
<sequence length="242" mass="26238">MVNTTVGRVASLALPTQLPTPAGVYDLMPAYDSTNGKVLALVLRVKNPVTLTGVRVYYGEELVCSFDHFVLSSSSPVADQYGCEALVPAGYYGQLEGQADDYDALCPGALYFKVGCDKPVKAISVLEVDNGWYSPEGAPPWATVGTFVPSFIPLGSVKCETRLSNSTGTLEFQERLGAPERVLYNGTDWLYAVPFKSVRLYKGTYTLLLWCPSLNVPLEDLKIVVSTDVTELTVRPPRGGLI</sequence>
<dbReference type="Proteomes" id="UP000000262">
    <property type="component" value="Chromosome"/>
</dbReference>
<dbReference type="eggNOG" id="arCOG03871">
    <property type="taxonomic scope" value="Archaea"/>
</dbReference>
<dbReference type="AlphaFoldDB" id="A8AA98"/>